<keyword evidence="3" id="KW-1185">Reference proteome</keyword>
<keyword evidence="1" id="KW-0472">Membrane</keyword>
<name>A0A239B7G3_9ACTN</name>
<dbReference type="OrthoDB" id="5244396at2"/>
<dbReference type="AlphaFoldDB" id="A0A239B7G3"/>
<evidence type="ECO:0000313" key="3">
    <source>
        <dbReference type="Proteomes" id="UP000198373"/>
    </source>
</evidence>
<dbReference type="Proteomes" id="UP000198373">
    <property type="component" value="Unassembled WGS sequence"/>
</dbReference>
<feature type="transmembrane region" description="Helical" evidence="1">
    <location>
        <begin position="186"/>
        <end position="206"/>
    </location>
</feature>
<protein>
    <recommendedName>
        <fullName evidence="4">ABC-2 family transporter protein</fullName>
    </recommendedName>
</protein>
<feature type="transmembrane region" description="Helical" evidence="1">
    <location>
        <begin position="115"/>
        <end position="143"/>
    </location>
</feature>
<evidence type="ECO:0000256" key="1">
    <source>
        <dbReference type="SAM" id="Phobius"/>
    </source>
</evidence>
<proteinExistence type="predicted"/>
<dbReference type="RefSeq" id="WP_089303989.1">
    <property type="nucleotide sequence ID" value="NZ_FZOO01000001.1"/>
</dbReference>
<feature type="transmembrane region" description="Helical" evidence="1">
    <location>
        <begin position="155"/>
        <end position="179"/>
    </location>
</feature>
<dbReference type="EMBL" id="FZOO01000001">
    <property type="protein sequence ID" value="SNS03846.1"/>
    <property type="molecule type" value="Genomic_DNA"/>
</dbReference>
<reference evidence="3" key="1">
    <citation type="submission" date="2017-06" db="EMBL/GenBank/DDBJ databases">
        <authorList>
            <person name="Varghese N."/>
            <person name="Submissions S."/>
        </authorList>
    </citation>
    <scope>NUCLEOTIDE SEQUENCE [LARGE SCALE GENOMIC DNA]</scope>
    <source>
        <strain evidence="3">DSM 46839</strain>
    </source>
</reference>
<feature type="transmembrane region" description="Helical" evidence="1">
    <location>
        <begin position="237"/>
        <end position="256"/>
    </location>
</feature>
<dbReference type="PANTHER" id="PTHR37305:SF1">
    <property type="entry name" value="MEMBRANE PROTEIN"/>
    <property type="match status" value="1"/>
</dbReference>
<organism evidence="2 3">
    <name type="scientific">Geodermatophilus pulveris</name>
    <dbReference type="NCBI Taxonomy" id="1564159"/>
    <lineage>
        <taxon>Bacteria</taxon>
        <taxon>Bacillati</taxon>
        <taxon>Actinomycetota</taxon>
        <taxon>Actinomycetes</taxon>
        <taxon>Geodermatophilales</taxon>
        <taxon>Geodermatophilaceae</taxon>
        <taxon>Geodermatophilus</taxon>
    </lineage>
</organism>
<keyword evidence="1" id="KW-0812">Transmembrane</keyword>
<sequence>MTALVRAEWTKLFTTRVWIGLLLGACVLVAGFTALFTAFAGSADDGGGGPGGGGPPLPPVGTPEYEQLALATGANVTVLFLILGIIGTTQEFRHRTATPTFLTTPRRGRVITAKLLAYALAAVPLAVVVIAVNVAVVLVYAGARGDAPELSGDNLRVLAGVGAALVVYTVIGVGVGALVRNQVGAIVGALVYLFVVEAIVQLVPALSDAYKWLPGGALEAMTATIGLTELLEPWQGGLVLLGYGIVAAVLGTLLAVRRDVV</sequence>
<feature type="transmembrane region" description="Helical" evidence="1">
    <location>
        <begin position="67"/>
        <end position="86"/>
    </location>
</feature>
<gene>
    <name evidence="2" type="ORF">SAMN06893096_101499</name>
</gene>
<evidence type="ECO:0008006" key="4">
    <source>
        <dbReference type="Google" id="ProtNLM"/>
    </source>
</evidence>
<dbReference type="PANTHER" id="PTHR37305">
    <property type="entry name" value="INTEGRAL MEMBRANE PROTEIN-RELATED"/>
    <property type="match status" value="1"/>
</dbReference>
<accession>A0A239B7G3</accession>
<evidence type="ECO:0000313" key="2">
    <source>
        <dbReference type="EMBL" id="SNS03846.1"/>
    </source>
</evidence>
<keyword evidence="1" id="KW-1133">Transmembrane helix</keyword>